<feature type="non-terminal residue" evidence="8">
    <location>
        <position position="1"/>
    </location>
</feature>
<evidence type="ECO:0000256" key="3">
    <source>
        <dbReference type="ARBA" id="ARBA00022691"/>
    </source>
</evidence>
<keyword evidence="4" id="KW-0479">Metal-binding</keyword>
<dbReference type="GO" id="GO:0046872">
    <property type="term" value="F:metal ion binding"/>
    <property type="evidence" value="ECO:0007669"/>
    <property type="project" value="UniProtKB-KW"/>
</dbReference>
<evidence type="ECO:0000259" key="7">
    <source>
        <dbReference type="PROSITE" id="PS51918"/>
    </source>
</evidence>
<dbReference type="PANTHER" id="PTHR43076:SF1">
    <property type="entry name" value="LIPOYL SYNTHASE 2"/>
    <property type="match status" value="1"/>
</dbReference>
<dbReference type="InterPro" id="IPR034405">
    <property type="entry name" value="F420"/>
</dbReference>
<evidence type="ECO:0000256" key="5">
    <source>
        <dbReference type="ARBA" id="ARBA00023004"/>
    </source>
</evidence>
<evidence type="ECO:0000313" key="8">
    <source>
        <dbReference type="EMBL" id="SVC16334.1"/>
    </source>
</evidence>
<dbReference type="SFLD" id="SFLDG01064">
    <property type="entry name" value="F420__menaquinone_cofactor_bio"/>
    <property type="match status" value="1"/>
</dbReference>
<dbReference type="SUPFAM" id="SSF102114">
    <property type="entry name" value="Radical SAM enzymes"/>
    <property type="match status" value="1"/>
</dbReference>
<comment type="cofactor">
    <cofactor evidence="1">
        <name>[4Fe-4S] cluster</name>
        <dbReference type="ChEBI" id="CHEBI:49883"/>
    </cofactor>
</comment>
<dbReference type="GO" id="GO:0044689">
    <property type="term" value="F:7,8-didemethyl-8-hydroxy-5-deazariboflavin synthase activity"/>
    <property type="evidence" value="ECO:0007669"/>
    <property type="project" value="TreeGrafter"/>
</dbReference>
<dbReference type="PROSITE" id="PS51918">
    <property type="entry name" value="RADICAL_SAM"/>
    <property type="match status" value="1"/>
</dbReference>
<organism evidence="8">
    <name type="scientific">marine metagenome</name>
    <dbReference type="NCBI Taxonomy" id="408172"/>
    <lineage>
        <taxon>unclassified sequences</taxon>
        <taxon>metagenomes</taxon>
        <taxon>ecological metagenomes</taxon>
    </lineage>
</organism>
<evidence type="ECO:0000256" key="4">
    <source>
        <dbReference type="ARBA" id="ARBA00022723"/>
    </source>
</evidence>
<dbReference type="AlphaFoldDB" id="A0A382JV24"/>
<evidence type="ECO:0000256" key="2">
    <source>
        <dbReference type="ARBA" id="ARBA00022485"/>
    </source>
</evidence>
<dbReference type="Gene3D" id="3.20.20.70">
    <property type="entry name" value="Aldolase class I"/>
    <property type="match status" value="1"/>
</dbReference>
<feature type="non-terminal residue" evidence="8">
    <location>
        <position position="258"/>
    </location>
</feature>
<sequence>VDPGVARVLDHALEGKDVSAEDALTLMATTGLEYTAMTMAADELRRRTVGDAVTYVVNRNINFTNVCIKRCGFCAFSRDFREEEGYFLPINEIVRRAKEAWDYGATEVCIQAGLPPQMEGDLYIRLCGAIKEELPDIHIHGFSPEEVLYGSIRSRWTIKEYLEGLKAAGVGSLPGTSAEILDQGLRDRISPGRITVDQWTEVITTAHELGIPTTSTIMFGHLETNEHIVRHIDLLRDIQRHTGGITEFVPLSFVHAEA</sequence>
<evidence type="ECO:0000256" key="1">
    <source>
        <dbReference type="ARBA" id="ARBA00001966"/>
    </source>
</evidence>
<dbReference type="InterPro" id="IPR020050">
    <property type="entry name" value="FO_synthase_su2"/>
</dbReference>
<keyword evidence="3" id="KW-0949">S-adenosyl-L-methionine</keyword>
<proteinExistence type="predicted"/>
<dbReference type="Pfam" id="PF04055">
    <property type="entry name" value="Radical_SAM"/>
    <property type="match status" value="1"/>
</dbReference>
<dbReference type="SFLD" id="SFLDS00029">
    <property type="entry name" value="Radical_SAM"/>
    <property type="match status" value="1"/>
</dbReference>
<dbReference type="PANTHER" id="PTHR43076">
    <property type="entry name" value="FO SYNTHASE (COFH)"/>
    <property type="match status" value="1"/>
</dbReference>
<dbReference type="SMART" id="SM00729">
    <property type="entry name" value="Elp3"/>
    <property type="match status" value="1"/>
</dbReference>
<dbReference type="GO" id="GO:0016765">
    <property type="term" value="F:transferase activity, transferring alkyl or aryl (other than methyl) groups"/>
    <property type="evidence" value="ECO:0007669"/>
    <property type="project" value="InterPro"/>
</dbReference>
<evidence type="ECO:0000256" key="6">
    <source>
        <dbReference type="ARBA" id="ARBA00023014"/>
    </source>
</evidence>
<keyword evidence="2" id="KW-0004">4Fe-4S</keyword>
<dbReference type="SFLD" id="SFLDG01389">
    <property type="entry name" value="menaquinone_synthsis_involved"/>
    <property type="match status" value="1"/>
</dbReference>
<reference evidence="8" key="1">
    <citation type="submission" date="2018-05" db="EMBL/GenBank/DDBJ databases">
        <authorList>
            <person name="Lanie J.A."/>
            <person name="Ng W.-L."/>
            <person name="Kazmierczak K.M."/>
            <person name="Andrzejewski T.M."/>
            <person name="Davidsen T.M."/>
            <person name="Wayne K.J."/>
            <person name="Tettelin H."/>
            <person name="Glass J.I."/>
            <person name="Rusch D."/>
            <person name="Podicherti R."/>
            <person name="Tsui H.-C.T."/>
            <person name="Winkler M.E."/>
        </authorList>
    </citation>
    <scope>NUCLEOTIDE SEQUENCE</scope>
</reference>
<name>A0A382JV24_9ZZZZ</name>
<keyword evidence="5" id="KW-0408">Iron</keyword>
<dbReference type="InterPro" id="IPR013785">
    <property type="entry name" value="Aldolase_TIM"/>
</dbReference>
<accession>A0A382JV24</accession>
<feature type="domain" description="Radical SAM core" evidence="7">
    <location>
        <begin position="53"/>
        <end position="258"/>
    </location>
</feature>
<dbReference type="NCBIfam" id="TIGR00423">
    <property type="entry name" value="CofH family radical SAM protein"/>
    <property type="match status" value="1"/>
</dbReference>
<protein>
    <recommendedName>
        <fullName evidence="7">Radical SAM core domain-containing protein</fullName>
    </recommendedName>
</protein>
<keyword evidence="6" id="KW-0411">Iron-sulfur</keyword>
<gene>
    <name evidence="8" type="ORF">METZ01_LOCUS269188</name>
</gene>
<dbReference type="CDD" id="cd01335">
    <property type="entry name" value="Radical_SAM"/>
    <property type="match status" value="1"/>
</dbReference>
<dbReference type="InterPro" id="IPR006638">
    <property type="entry name" value="Elp3/MiaA/NifB-like_rSAM"/>
</dbReference>
<dbReference type="InterPro" id="IPR007197">
    <property type="entry name" value="rSAM"/>
</dbReference>
<dbReference type="EMBL" id="UINC01076814">
    <property type="protein sequence ID" value="SVC16334.1"/>
    <property type="molecule type" value="Genomic_DNA"/>
</dbReference>
<dbReference type="InterPro" id="IPR058240">
    <property type="entry name" value="rSAM_sf"/>
</dbReference>
<dbReference type="GO" id="GO:0051539">
    <property type="term" value="F:4 iron, 4 sulfur cluster binding"/>
    <property type="evidence" value="ECO:0007669"/>
    <property type="project" value="UniProtKB-KW"/>
</dbReference>